<reference evidence="2" key="3">
    <citation type="submission" date="2025-09" db="UniProtKB">
        <authorList>
            <consortium name="Ensembl"/>
        </authorList>
    </citation>
    <scope>IDENTIFICATION</scope>
    <source>
        <strain evidence="2">Thoroughbred</strain>
    </source>
</reference>
<dbReference type="InterPro" id="IPR017943">
    <property type="entry name" value="Bactericidal_perm-incr_a/b_dom"/>
</dbReference>
<reference evidence="2" key="2">
    <citation type="submission" date="2025-08" db="UniProtKB">
        <authorList>
            <consortium name="Ensembl"/>
        </authorList>
    </citation>
    <scope>IDENTIFICATION</scope>
    <source>
        <strain evidence="2">Thoroughbred</strain>
    </source>
</reference>
<sequence length="510" mass="56034">MTHQQPQRRGFRCLPPATTDPRKMAGPWTFALCGLLAATLVRATLSPAAVLSLSPEVIEGKLTQKLEDHDAVDILWRLPLLSTMREKPAGGNPILGSLVTFLMKYIIWLKVTSANILQLQIQPSADGQELVVKVPLDMVAGFNTPLVKSIVEMHMETEAQAIIRVETSERGGTLVLRNCSNSPGSLRLSLLRRFSFLVNSLADKVMSFLLPTLPTLVKSQLCPVIEAAFEDMREDLLRLVRVPVSLSSGHLQFDLLSPAIKHDVIQLHLQAKLSDSQGKVTKWFNESAVSLTMPTLEGEPFSLTIRQDVVNAAVAALVPPEELMVLLDYVLPELALRLKSSMKVISETAADQLGPTQIVKIVTQETPELLLDQGRAKVVQLIVLEVFATSEVRRPFFTLGIEASSEAWFYTKGDRLMLNLNQISTDRIHLMNSGIGLFNPELLKDITAEMLTSAMLPNENGCPRGHPSLLVEPRTTLLSPSEDLDGGHPGRAGSQWECGSQLCRLPLCGK</sequence>
<accession>F6TY91</accession>
<dbReference type="InterPro" id="IPR017942">
    <property type="entry name" value="Lipid-bd_serum_glycop_N"/>
</dbReference>
<dbReference type="Ensembl" id="ENSECAT00000024951.4">
    <property type="protein sequence ID" value="ENSECAP00000020746.4"/>
    <property type="gene ID" value="ENSECAG00000014407.4"/>
</dbReference>
<dbReference type="GO" id="GO:0034144">
    <property type="term" value="P:negative regulation of toll-like receptor 4 signaling pathway"/>
    <property type="evidence" value="ECO:0000318"/>
    <property type="project" value="GO_Central"/>
</dbReference>
<reference evidence="2 3" key="1">
    <citation type="journal article" date="2009" name="Science">
        <title>Genome sequence, comparative analysis, and population genetics of the domestic horse.</title>
        <authorList>
            <consortium name="Broad Institute Genome Sequencing Platform"/>
            <consortium name="Broad Institute Whole Genome Assembly Team"/>
            <person name="Wade C.M."/>
            <person name="Giulotto E."/>
            <person name="Sigurdsson S."/>
            <person name="Zoli M."/>
            <person name="Gnerre S."/>
            <person name="Imsland F."/>
            <person name="Lear T.L."/>
            <person name="Adelson D.L."/>
            <person name="Bailey E."/>
            <person name="Bellone R.R."/>
            <person name="Bloecker H."/>
            <person name="Distl O."/>
            <person name="Edgar R.C."/>
            <person name="Garber M."/>
            <person name="Leeb T."/>
            <person name="Mauceli E."/>
            <person name="MacLeod J.N."/>
            <person name="Penedo M.C.T."/>
            <person name="Raison J.M."/>
            <person name="Sharpe T."/>
            <person name="Vogel J."/>
            <person name="Andersson L."/>
            <person name="Antczak D.F."/>
            <person name="Biagi T."/>
            <person name="Binns M.M."/>
            <person name="Chowdhary B.P."/>
            <person name="Coleman S.J."/>
            <person name="Della Valle G."/>
            <person name="Fryc S."/>
            <person name="Guerin G."/>
            <person name="Hasegawa T."/>
            <person name="Hill E.W."/>
            <person name="Jurka J."/>
            <person name="Kiialainen A."/>
            <person name="Lindgren G."/>
            <person name="Liu J."/>
            <person name="Magnani E."/>
            <person name="Mickelson J.R."/>
            <person name="Murray J."/>
            <person name="Nergadze S.G."/>
            <person name="Onofrio R."/>
            <person name="Pedroni S."/>
            <person name="Piras M.F."/>
            <person name="Raudsepp T."/>
            <person name="Rocchi M."/>
            <person name="Roeed K.H."/>
            <person name="Ryder O.A."/>
            <person name="Searle S."/>
            <person name="Skow L."/>
            <person name="Swinburne J.E."/>
            <person name="Syvaenen A.C."/>
            <person name="Tozaki T."/>
            <person name="Valberg S.J."/>
            <person name="Vaudin M."/>
            <person name="White J.R."/>
            <person name="Zody M.C."/>
            <person name="Lander E.S."/>
            <person name="Lindblad-Toh K."/>
        </authorList>
    </citation>
    <scope>NUCLEOTIDE SEQUENCE [LARGE SCALE GENOMIC DNA]</scope>
    <source>
        <strain evidence="2 3">Thoroughbred</strain>
    </source>
</reference>
<feature type="domain" description="Lipid-binding serum glycoprotein N-terminal" evidence="1">
    <location>
        <begin position="58"/>
        <end position="278"/>
    </location>
</feature>
<dbReference type="SMART" id="SM00328">
    <property type="entry name" value="BPI1"/>
    <property type="match status" value="1"/>
</dbReference>
<dbReference type="STRING" id="9796.ENSECAP00000020746"/>
<keyword evidence="3" id="KW-1185">Reference proteome</keyword>
<dbReference type="InterPro" id="IPR021193">
    <property type="entry name" value="Bpifb1"/>
</dbReference>
<dbReference type="GO" id="GO:0005615">
    <property type="term" value="C:extracellular space"/>
    <property type="evidence" value="ECO:0007669"/>
    <property type="project" value="InterPro"/>
</dbReference>
<dbReference type="Bgee" id="ENSECAG00000014407">
    <property type="expression patterns" value="Expressed in epithelium of bronchus"/>
</dbReference>
<dbReference type="GO" id="GO:0008289">
    <property type="term" value="F:lipid binding"/>
    <property type="evidence" value="ECO:0007669"/>
    <property type="project" value="InterPro"/>
</dbReference>
<dbReference type="PIRSF" id="PIRSF037186">
    <property type="entry name" value="PLUNC_long_form"/>
    <property type="match status" value="1"/>
</dbReference>
<dbReference type="PaxDb" id="9796-ENSECAP00000020746"/>
<dbReference type="GeneTree" id="ENSGT01100000263546"/>
<dbReference type="CDD" id="cd00025">
    <property type="entry name" value="BPI1"/>
    <property type="match status" value="1"/>
</dbReference>
<dbReference type="GO" id="GO:0002227">
    <property type="term" value="P:innate immune response in mucosa"/>
    <property type="evidence" value="ECO:0000318"/>
    <property type="project" value="GO_Central"/>
</dbReference>
<dbReference type="AlphaFoldDB" id="F6TY91"/>
<proteinExistence type="predicted"/>
<dbReference type="Gene3D" id="3.15.10.10">
    <property type="entry name" value="Bactericidal permeability-increasing protein, domain 1"/>
    <property type="match status" value="1"/>
</dbReference>
<gene>
    <name evidence="2" type="primary">LOC106781244</name>
</gene>
<dbReference type="HOGENOM" id="CLU_1772328_0_0_1"/>
<dbReference type="SUPFAM" id="SSF55394">
    <property type="entry name" value="Bactericidal permeability-increasing protein, BPI"/>
    <property type="match status" value="2"/>
</dbReference>
<protein>
    <recommendedName>
        <fullName evidence="1">Lipid-binding serum glycoprotein N-terminal domain-containing protein</fullName>
    </recommendedName>
</protein>
<dbReference type="PANTHER" id="PTHR47395">
    <property type="entry name" value="BPI FOLD-CONTAINING FAMILY B MEMBER 1"/>
    <property type="match status" value="1"/>
</dbReference>
<dbReference type="Gene3D" id="3.15.20.10">
    <property type="entry name" value="Bactericidal permeability-increasing protein, domain 2"/>
    <property type="match status" value="1"/>
</dbReference>
<name>F6TY91_HORSE</name>
<dbReference type="FunCoup" id="F6TY91">
    <property type="interactions" value="34"/>
</dbReference>
<organism evidence="2 3">
    <name type="scientific">Equus caballus</name>
    <name type="common">Horse</name>
    <dbReference type="NCBI Taxonomy" id="9796"/>
    <lineage>
        <taxon>Eukaryota</taxon>
        <taxon>Metazoa</taxon>
        <taxon>Chordata</taxon>
        <taxon>Craniata</taxon>
        <taxon>Vertebrata</taxon>
        <taxon>Euteleostomi</taxon>
        <taxon>Mammalia</taxon>
        <taxon>Eutheria</taxon>
        <taxon>Laurasiatheria</taxon>
        <taxon>Perissodactyla</taxon>
        <taxon>Equidae</taxon>
        <taxon>Equus</taxon>
    </lineage>
</organism>
<evidence type="ECO:0000313" key="3">
    <source>
        <dbReference type="Proteomes" id="UP000002281"/>
    </source>
</evidence>
<dbReference type="InParanoid" id="F6TY91"/>
<dbReference type="PANTHER" id="PTHR47395:SF1">
    <property type="entry name" value="BPI FOLD-CONTAINING FAMILY B MEMBER 1"/>
    <property type="match status" value="1"/>
</dbReference>
<dbReference type="Pfam" id="PF01273">
    <property type="entry name" value="LBP_BPI_CETP"/>
    <property type="match status" value="1"/>
</dbReference>
<evidence type="ECO:0000259" key="1">
    <source>
        <dbReference type="SMART" id="SM00328"/>
    </source>
</evidence>
<dbReference type="Proteomes" id="UP000002281">
    <property type="component" value="Chromosome 22"/>
</dbReference>
<evidence type="ECO:0000313" key="2">
    <source>
        <dbReference type="Ensembl" id="ENSECAP00000020746.4"/>
    </source>
</evidence>